<accession>A0ABU2ZJB3</accession>
<dbReference type="InterPro" id="IPR008928">
    <property type="entry name" value="6-hairpin_glycosidase_sf"/>
</dbReference>
<comment type="caution">
    <text evidence="3">The sequence shown here is derived from an EMBL/GenBank/DDBJ whole genome shotgun (WGS) entry which is preliminary data.</text>
</comment>
<gene>
    <name evidence="3" type="ORF">RM533_10895</name>
</gene>
<reference evidence="3 4" key="1">
    <citation type="submission" date="2023-09" db="EMBL/GenBank/DDBJ databases">
        <authorList>
            <person name="Rey-Velasco X."/>
        </authorList>
    </citation>
    <scope>NUCLEOTIDE SEQUENCE [LARGE SCALE GENOMIC DNA]</scope>
    <source>
        <strain evidence="3 4">F390</strain>
    </source>
</reference>
<keyword evidence="4" id="KW-1185">Reference proteome</keyword>
<organism evidence="3 4">
    <name type="scientific">Croceicoccus esteveae</name>
    <dbReference type="NCBI Taxonomy" id="3075597"/>
    <lineage>
        <taxon>Bacteria</taxon>
        <taxon>Pseudomonadati</taxon>
        <taxon>Pseudomonadota</taxon>
        <taxon>Alphaproteobacteria</taxon>
        <taxon>Sphingomonadales</taxon>
        <taxon>Erythrobacteraceae</taxon>
        <taxon>Croceicoccus</taxon>
    </lineage>
</organism>
<proteinExistence type="predicted"/>
<dbReference type="InterPro" id="IPR012341">
    <property type="entry name" value="6hp_glycosidase-like_sf"/>
</dbReference>
<dbReference type="Pfam" id="PF00723">
    <property type="entry name" value="Glyco_hydro_15"/>
    <property type="match status" value="1"/>
</dbReference>
<evidence type="ECO:0000313" key="3">
    <source>
        <dbReference type="EMBL" id="MDT0576684.1"/>
    </source>
</evidence>
<dbReference type="GO" id="GO:0016787">
    <property type="term" value="F:hydrolase activity"/>
    <property type="evidence" value="ECO:0007669"/>
    <property type="project" value="UniProtKB-KW"/>
</dbReference>
<evidence type="ECO:0000259" key="2">
    <source>
        <dbReference type="Pfam" id="PF19291"/>
    </source>
</evidence>
<dbReference type="Pfam" id="PF19291">
    <property type="entry name" value="TREH_N"/>
    <property type="match status" value="1"/>
</dbReference>
<feature type="domain" description="GH15-like" evidence="1">
    <location>
        <begin position="224"/>
        <end position="580"/>
    </location>
</feature>
<dbReference type="InterPro" id="IPR011613">
    <property type="entry name" value="GH15-like"/>
</dbReference>
<evidence type="ECO:0000259" key="1">
    <source>
        <dbReference type="Pfam" id="PF00723"/>
    </source>
</evidence>
<dbReference type="RefSeq" id="WP_311341261.1">
    <property type="nucleotide sequence ID" value="NZ_JAVRHS010000009.1"/>
</dbReference>
<dbReference type="PANTHER" id="PTHR31616:SF0">
    <property type="entry name" value="GLUCAN 1,4-ALPHA-GLUCOSIDASE"/>
    <property type="match status" value="1"/>
</dbReference>
<dbReference type="PANTHER" id="PTHR31616">
    <property type="entry name" value="TREHALASE"/>
    <property type="match status" value="1"/>
</dbReference>
<dbReference type="EMBL" id="JAVRHS010000009">
    <property type="protein sequence ID" value="MDT0576684.1"/>
    <property type="molecule type" value="Genomic_DNA"/>
</dbReference>
<keyword evidence="3" id="KW-0378">Hydrolase</keyword>
<dbReference type="InterPro" id="IPR045582">
    <property type="entry name" value="Trehalase-like_N"/>
</dbReference>
<name>A0ABU2ZJB3_9SPHN</name>
<dbReference type="Proteomes" id="UP001259803">
    <property type="component" value="Unassembled WGS sequence"/>
</dbReference>
<evidence type="ECO:0000313" key="4">
    <source>
        <dbReference type="Proteomes" id="UP001259803"/>
    </source>
</evidence>
<dbReference type="Gene3D" id="1.50.10.10">
    <property type="match status" value="1"/>
</dbReference>
<sequence length="610" mass="68085">MSPPRKVQDYAIIGDGETAALVHRDGAMEWLCLPRFDSEACFAAILGDAGNGCWQMQPDDAIVLQSRRYRDDTLILETEFTTALGQVAIIDFMPMRGEAPDVVRIVEGRSGEVAMTSRLALRFDYGRIHPLVRTGQSNGTTLAICGPDGVRLDFDADIAFEKRWFTSQFMVRAGERRSFVLTWFASHDAVPDPVDPELALQETCSYWESWIKKARAGEHHPAQVRRSLLTMKALIHRPTGGIVAAPTSSLPETPGGTRNWDYRYCWLRDATFSLLALLQAGFDAEAREWLAWLRRAVAGEPIDLRPFYQVDGGQRILEWEADWLAGFNGTKPVRFGNAAVDQLQLDIYGEVIDTLHTAAQHGIEPDADTDMLMKLVADQLACTWQQPDAGIWEARGAPTHYVYSKVMCWVGFDRAADWFRHSDAERSHRYASLAALVRDDVMAHGLADDQTRFGVAYDNGALDASLLRLPMVGFIDANDPIMQATTRAIEDRLMRGHLVWRNDTEKIDDGVGGLDNAFLPCSFWMADVWRMQGRRDEAVALFAQLCERANDVGLLSEEANEHDLLGNFPQALTHLALVVTAINLGRDNAPCDRRAATSQRDRSEAGLEIS</sequence>
<feature type="domain" description="Trehalase-like N-terminal" evidence="2">
    <location>
        <begin position="7"/>
        <end position="129"/>
    </location>
</feature>
<protein>
    <submittedName>
        <fullName evidence="3">Glycoside hydrolase family 15 protein</fullName>
    </submittedName>
</protein>
<dbReference type="SUPFAM" id="SSF48208">
    <property type="entry name" value="Six-hairpin glycosidases"/>
    <property type="match status" value="1"/>
</dbReference>